<dbReference type="Proteomes" id="UP001239445">
    <property type="component" value="Unassembled WGS sequence"/>
</dbReference>
<feature type="compositionally biased region" description="Low complexity" evidence="1">
    <location>
        <begin position="223"/>
        <end position="233"/>
    </location>
</feature>
<protein>
    <submittedName>
        <fullName evidence="2">Uncharacterized protein</fullName>
    </submittedName>
</protein>
<sequence>MPLWQGYDSQGPHVAQRRGYPDRGFAYHDYGHRGHVYIDRNQTGYAYQNQTFQGQQPMHHSEGGFYQGWYREPRHVPVVKSGEGHTYPWEDIQQHAQDQVDQQGVYSPNYHPFFHPSGGYIQPYHGQVQPAYINNPPYGPFPQHSLNDNVYHPGYPQPQQYHLPAPMYHPIQQHPGIYQNYMYWNTPGQYIIHPTHTHQIRTDYLRPTPKVEIVTDDQRTPETHTPTTTTQPQNHVKADHHPVTNKTTTTTTTAKEEKKENQKKKEEALRAQIDRTNNTILDLNAELHALEAVVDFHASHIRLIKERISELEGQRGGFVSLLSRCLASYSSSSSSGSSSSSDEDGEGGGAGLGEGVGVGEKGKTDWTKETGRIPAGLKQVWRSRVGSSCEDG</sequence>
<feature type="region of interest" description="Disordered" evidence="1">
    <location>
        <begin position="215"/>
        <end position="267"/>
    </location>
</feature>
<feature type="region of interest" description="Disordered" evidence="1">
    <location>
        <begin position="330"/>
        <end position="377"/>
    </location>
</feature>
<reference evidence="2" key="1">
    <citation type="submission" date="2023-06" db="EMBL/GenBank/DDBJ databases">
        <title>Genome-scale phylogeny and comparative genomics of the fungal order Sordariales.</title>
        <authorList>
            <consortium name="Lawrence Berkeley National Laboratory"/>
            <person name="Hensen N."/>
            <person name="Bonometti L."/>
            <person name="Westerberg I."/>
            <person name="Brannstrom I.O."/>
            <person name="Guillou S."/>
            <person name="Cros-Aarteil S."/>
            <person name="Calhoun S."/>
            <person name="Haridas S."/>
            <person name="Kuo A."/>
            <person name="Mondo S."/>
            <person name="Pangilinan J."/>
            <person name="Riley R."/>
            <person name="Labutti K."/>
            <person name="Andreopoulos B."/>
            <person name="Lipzen A."/>
            <person name="Chen C."/>
            <person name="Yanf M."/>
            <person name="Daum C."/>
            <person name="Ng V."/>
            <person name="Clum A."/>
            <person name="Steindorff A."/>
            <person name="Ohm R."/>
            <person name="Martin F."/>
            <person name="Silar P."/>
            <person name="Natvig D."/>
            <person name="Lalanne C."/>
            <person name="Gautier V."/>
            <person name="Ament-Velasquez S.L."/>
            <person name="Kruys A."/>
            <person name="Hutchinson M.I."/>
            <person name="Powell A.J."/>
            <person name="Barry K."/>
            <person name="Miller A.N."/>
            <person name="Grigoriev I.V."/>
            <person name="Debuchy R."/>
            <person name="Gladieux P."/>
            <person name="Thoren M.H."/>
            <person name="Johannesson H."/>
        </authorList>
    </citation>
    <scope>NUCLEOTIDE SEQUENCE</scope>
    <source>
        <strain evidence="2">PSN4</strain>
    </source>
</reference>
<feature type="compositionally biased region" description="Gly residues" evidence="1">
    <location>
        <begin position="347"/>
        <end position="359"/>
    </location>
</feature>
<evidence type="ECO:0000256" key="1">
    <source>
        <dbReference type="SAM" id="MobiDB-lite"/>
    </source>
</evidence>
<keyword evidence="3" id="KW-1185">Reference proteome</keyword>
<name>A0AAJ0BHE8_9PEZI</name>
<dbReference type="EMBL" id="MU839829">
    <property type="protein sequence ID" value="KAK1758012.1"/>
    <property type="molecule type" value="Genomic_DNA"/>
</dbReference>
<evidence type="ECO:0000313" key="2">
    <source>
        <dbReference type="EMBL" id="KAK1758012.1"/>
    </source>
</evidence>
<feature type="compositionally biased region" description="Low complexity" evidence="1">
    <location>
        <begin position="330"/>
        <end position="340"/>
    </location>
</feature>
<feature type="compositionally biased region" description="Basic and acidic residues" evidence="1">
    <location>
        <begin position="360"/>
        <end position="371"/>
    </location>
</feature>
<comment type="caution">
    <text evidence="2">The sequence shown here is derived from an EMBL/GenBank/DDBJ whole genome shotgun (WGS) entry which is preliminary data.</text>
</comment>
<gene>
    <name evidence="2" type="ORF">QBC47DRAFT_398915</name>
</gene>
<evidence type="ECO:0000313" key="3">
    <source>
        <dbReference type="Proteomes" id="UP001239445"/>
    </source>
</evidence>
<dbReference type="AlphaFoldDB" id="A0AAJ0BHE8"/>
<proteinExistence type="predicted"/>
<feature type="compositionally biased region" description="Low complexity" evidence="1">
    <location>
        <begin position="244"/>
        <end position="253"/>
    </location>
</feature>
<feature type="compositionally biased region" description="Basic and acidic residues" evidence="1">
    <location>
        <begin position="254"/>
        <end position="267"/>
    </location>
</feature>
<accession>A0AAJ0BHE8</accession>
<organism evidence="2 3">
    <name type="scientific">Echria macrotheca</name>
    <dbReference type="NCBI Taxonomy" id="438768"/>
    <lineage>
        <taxon>Eukaryota</taxon>
        <taxon>Fungi</taxon>
        <taxon>Dikarya</taxon>
        <taxon>Ascomycota</taxon>
        <taxon>Pezizomycotina</taxon>
        <taxon>Sordariomycetes</taxon>
        <taxon>Sordariomycetidae</taxon>
        <taxon>Sordariales</taxon>
        <taxon>Schizotheciaceae</taxon>
        <taxon>Echria</taxon>
    </lineage>
</organism>